<feature type="region of interest" description="Disordered" evidence="1">
    <location>
        <begin position="24"/>
        <end position="75"/>
    </location>
</feature>
<keyword evidence="4" id="KW-1185">Reference proteome</keyword>
<dbReference type="KEGG" id="tum:CBW65_13360"/>
<gene>
    <name evidence="3" type="ORF">CBW65_13360</name>
</gene>
<feature type="compositionally biased region" description="Basic and acidic residues" evidence="1">
    <location>
        <begin position="24"/>
        <end position="33"/>
    </location>
</feature>
<protein>
    <recommendedName>
        <fullName evidence="5">Lipoprotein</fullName>
    </recommendedName>
</protein>
<feature type="compositionally biased region" description="Low complexity" evidence="1">
    <location>
        <begin position="44"/>
        <end position="56"/>
    </location>
</feature>
<feature type="compositionally biased region" description="Polar residues" evidence="1">
    <location>
        <begin position="34"/>
        <end position="43"/>
    </location>
</feature>
<dbReference type="Proteomes" id="UP000195437">
    <property type="component" value="Chromosome"/>
</dbReference>
<feature type="signal peptide" evidence="2">
    <location>
        <begin position="1"/>
        <end position="19"/>
    </location>
</feature>
<evidence type="ECO:0000256" key="2">
    <source>
        <dbReference type="SAM" id="SignalP"/>
    </source>
</evidence>
<dbReference type="RefSeq" id="WP_087457278.1">
    <property type="nucleotide sequence ID" value="NZ_CP021434.1"/>
</dbReference>
<dbReference type="PROSITE" id="PS51257">
    <property type="entry name" value="PROKAR_LIPOPROTEIN"/>
    <property type="match status" value="1"/>
</dbReference>
<reference evidence="4" key="1">
    <citation type="submission" date="2017-05" db="EMBL/GenBank/DDBJ databases">
        <authorList>
            <person name="Sung H."/>
        </authorList>
    </citation>
    <scope>NUCLEOTIDE SEQUENCE [LARGE SCALE GENOMIC DNA]</scope>
    <source>
        <strain evidence="4">AR23208</strain>
    </source>
</reference>
<accession>A0A1Y0IPF5</accession>
<organism evidence="3 4">
    <name type="scientific">Tumebacillus avium</name>
    <dbReference type="NCBI Taxonomy" id="1903704"/>
    <lineage>
        <taxon>Bacteria</taxon>
        <taxon>Bacillati</taxon>
        <taxon>Bacillota</taxon>
        <taxon>Bacilli</taxon>
        <taxon>Bacillales</taxon>
        <taxon>Alicyclobacillaceae</taxon>
        <taxon>Tumebacillus</taxon>
    </lineage>
</organism>
<evidence type="ECO:0008006" key="5">
    <source>
        <dbReference type="Google" id="ProtNLM"/>
    </source>
</evidence>
<proteinExistence type="predicted"/>
<evidence type="ECO:0000313" key="3">
    <source>
        <dbReference type="EMBL" id="ARU61909.1"/>
    </source>
</evidence>
<name>A0A1Y0IPF5_9BACL</name>
<sequence length="180" mass="19034">MKKALSTLLITALCVSALTGCGDKQTEENKATNDKPQATTPDLNGSQGNQGSPQSGDTNTGATGEGVPESTEASHKEIKEAFGLTSFKMISPLHLSAIALGKFELGIDEPHRMALATAISAAMADINWQQDDLPPGIFLSGDASEFAIGAKRKNGDLVLDRYKLEGEQWKKTGSETKQGK</sequence>
<dbReference type="AlphaFoldDB" id="A0A1Y0IPF5"/>
<evidence type="ECO:0000256" key="1">
    <source>
        <dbReference type="SAM" id="MobiDB-lite"/>
    </source>
</evidence>
<dbReference type="EMBL" id="CP021434">
    <property type="protein sequence ID" value="ARU61909.1"/>
    <property type="molecule type" value="Genomic_DNA"/>
</dbReference>
<dbReference type="OrthoDB" id="2381509at2"/>
<evidence type="ECO:0000313" key="4">
    <source>
        <dbReference type="Proteomes" id="UP000195437"/>
    </source>
</evidence>
<feature type="chain" id="PRO_5038618685" description="Lipoprotein" evidence="2">
    <location>
        <begin position="20"/>
        <end position="180"/>
    </location>
</feature>
<keyword evidence="2" id="KW-0732">Signal</keyword>